<dbReference type="InterPro" id="IPR050921">
    <property type="entry name" value="T4SS_GSP_E_ATPase"/>
</dbReference>
<proteinExistence type="inferred from homology"/>
<dbReference type="EMBL" id="JAJNBZ010000001">
    <property type="protein sequence ID" value="MCE5168143.1"/>
    <property type="molecule type" value="Genomic_DNA"/>
</dbReference>
<evidence type="ECO:0000256" key="1">
    <source>
        <dbReference type="ARBA" id="ARBA00006611"/>
    </source>
</evidence>
<dbReference type="InterPro" id="IPR003593">
    <property type="entry name" value="AAA+_ATPase"/>
</dbReference>
<dbReference type="SMART" id="SM00382">
    <property type="entry name" value="AAA"/>
    <property type="match status" value="1"/>
</dbReference>
<protein>
    <submittedName>
        <fullName evidence="3">PilT/PilU family type 4a pilus ATPase</fullName>
    </submittedName>
</protein>
<dbReference type="NCBIfam" id="TIGR01420">
    <property type="entry name" value="pilT_fam"/>
    <property type="match status" value="1"/>
</dbReference>
<dbReference type="PANTHER" id="PTHR30486:SF16">
    <property type="entry name" value="TWITCHING MOTILITY PROTEIN PILT"/>
    <property type="match status" value="1"/>
</dbReference>
<evidence type="ECO:0000313" key="3">
    <source>
        <dbReference type="EMBL" id="MCE5168143.1"/>
    </source>
</evidence>
<gene>
    <name evidence="3" type="ORF">LQV63_02255</name>
</gene>
<dbReference type="InterPro" id="IPR006321">
    <property type="entry name" value="PilT/PilU"/>
</dbReference>
<sequence>MSILKHWSEWLAIAVAKEASDMHLSPDMPPMMRVMGELQVMGNRILTGTDCTELCEGLLSQQQWKQFVIRGDVDAAIQHSEAVRIRLHVYRMQGNPCLAARIVHSKAASIDSLGLPEITRQLIQQKQGLVLVVGPTGSGKSTTLGAFVNELNRTKPLHIVTLEDPVEKVHRSQKGLVHQREIGIDTPTFYDGLRAALRQDPDIIVIGEMRDNDTISTALSAAETGHLVFGTLHTSNAAMAIDRLIDSFPGETQQHIRSQLASVLVGVVAQRLVRRQYEKGMTGIFELLVNIPAVAHCIRSGRTHQLPGIMLTSRANGMITFSQAFADAAASGLIAYDAVQPDIDRGAELGEAVRGEH</sequence>
<evidence type="ECO:0000313" key="4">
    <source>
        <dbReference type="Proteomes" id="UP001199916"/>
    </source>
</evidence>
<dbReference type="Gene3D" id="3.30.450.90">
    <property type="match status" value="1"/>
</dbReference>
<keyword evidence="4" id="KW-1185">Reference proteome</keyword>
<comment type="caution">
    <text evidence="3">The sequence shown here is derived from an EMBL/GenBank/DDBJ whole genome shotgun (WGS) entry which is preliminary data.</text>
</comment>
<accession>A0ABS8YCH9</accession>
<organism evidence="3 4">
    <name type="scientific">Paenibacillus profundus</name>
    <dbReference type="NCBI Taxonomy" id="1173085"/>
    <lineage>
        <taxon>Bacteria</taxon>
        <taxon>Bacillati</taxon>
        <taxon>Bacillota</taxon>
        <taxon>Bacilli</taxon>
        <taxon>Bacillales</taxon>
        <taxon>Paenibacillaceae</taxon>
        <taxon>Paenibacillus</taxon>
    </lineage>
</organism>
<dbReference type="CDD" id="cd01131">
    <property type="entry name" value="PilT"/>
    <property type="match status" value="1"/>
</dbReference>
<dbReference type="InterPro" id="IPR001482">
    <property type="entry name" value="T2SS/T4SS_dom"/>
</dbReference>
<comment type="similarity">
    <text evidence="1">Belongs to the GSP E family.</text>
</comment>
<evidence type="ECO:0000259" key="2">
    <source>
        <dbReference type="PROSITE" id="PS00662"/>
    </source>
</evidence>
<reference evidence="3 4" key="1">
    <citation type="submission" date="2021-11" db="EMBL/GenBank/DDBJ databases">
        <title>Draft genome sequence of Paenibacillus profundus YoMME, a new Gram-positive bacteria with exoelectrogenic properties.</title>
        <authorList>
            <person name="Hubenova Y."/>
            <person name="Hubenova E."/>
            <person name="Manasiev Y."/>
            <person name="Peykov S."/>
            <person name="Mitov M."/>
        </authorList>
    </citation>
    <scope>NUCLEOTIDE SEQUENCE [LARGE SCALE GENOMIC DNA]</scope>
    <source>
        <strain evidence="3 4">YoMME</strain>
    </source>
</reference>
<dbReference type="PANTHER" id="PTHR30486">
    <property type="entry name" value="TWITCHING MOTILITY PROTEIN PILT"/>
    <property type="match status" value="1"/>
</dbReference>
<name>A0ABS8YCH9_9BACL</name>
<dbReference type="SUPFAM" id="SSF52540">
    <property type="entry name" value="P-loop containing nucleoside triphosphate hydrolases"/>
    <property type="match status" value="1"/>
</dbReference>
<dbReference type="InterPro" id="IPR027417">
    <property type="entry name" value="P-loop_NTPase"/>
</dbReference>
<dbReference type="Proteomes" id="UP001199916">
    <property type="component" value="Unassembled WGS sequence"/>
</dbReference>
<dbReference type="PROSITE" id="PS00662">
    <property type="entry name" value="T2SP_E"/>
    <property type="match status" value="1"/>
</dbReference>
<dbReference type="Gene3D" id="3.40.50.300">
    <property type="entry name" value="P-loop containing nucleotide triphosphate hydrolases"/>
    <property type="match status" value="1"/>
</dbReference>
<dbReference type="RefSeq" id="WP_019425073.1">
    <property type="nucleotide sequence ID" value="NZ_JAJNBZ010000001.1"/>
</dbReference>
<dbReference type="Pfam" id="PF00437">
    <property type="entry name" value="T2SSE"/>
    <property type="match status" value="1"/>
</dbReference>
<feature type="domain" description="Bacterial type II secretion system protein E" evidence="2">
    <location>
        <begin position="197"/>
        <end position="211"/>
    </location>
</feature>